<dbReference type="InterPro" id="IPR011467">
    <property type="entry name" value="DUF1573"/>
</dbReference>
<keyword evidence="9" id="KW-1185">Reference proteome</keyword>
<dbReference type="EMBL" id="JADYTN010000007">
    <property type="protein sequence ID" value="MCF2563359.1"/>
    <property type="molecule type" value="Genomic_DNA"/>
</dbReference>
<keyword evidence="5" id="KW-0966">Cell projection</keyword>
<keyword evidence="6" id="KW-0732">Signal</keyword>
<dbReference type="Pfam" id="PF07610">
    <property type="entry name" value="DUF1573"/>
    <property type="match status" value="1"/>
</dbReference>
<dbReference type="RefSeq" id="WP_301637748.1">
    <property type="nucleotide sequence ID" value="NZ_JADYTN010000007.1"/>
</dbReference>
<evidence type="ECO:0000256" key="2">
    <source>
        <dbReference type="ARBA" id="ARBA00004496"/>
    </source>
</evidence>
<comment type="subcellular location">
    <subcellularLocation>
        <location evidence="1">Cell projection</location>
        <location evidence="1">Cilium</location>
    </subcellularLocation>
    <subcellularLocation>
        <location evidence="2">Cytoplasm</location>
    </subcellularLocation>
</comment>
<name>A0ABS9CGK1_9BACT</name>
<evidence type="ECO:0000259" key="7">
    <source>
        <dbReference type="Pfam" id="PF22544"/>
    </source>
</evidence>
<dbReference type="PANTHER" id="PTHR37833:SF1">
    <property type="entry name" value="SIGNAL PEPTIDE PROTEIN"/>
    <property type="match status" value="1"/>
</dbReference>
<evidence type="ECO:0000256" key="1">
    <source>
        <dbReference type="ARBA" id="ARBA00004138"/>
    </source>
</evidence>
<dbReference type="PANTHER" id="PTHR37833">
    <property type="entry name" value="LIPOPROTEIN-RELATED"/>
    <property type="match status" value="1"/>
</dbReference>
<protein>
    <submittedName>
        <fullName evidence="8">DUF1573 domain-containing protein</fullName>
    </submittedName>
</protein>
<keyword evidence="3" id="KW-0963">Cytoplasm</keyword>
<evidence type="ECO:0000313" key="8">
    <source>
        <dbReference type="EMBL" id="MCF2563359.1"/>
    </source>
</evidence>
<sequence length="364" mass="40482">MILKNKRKTTNGWRWLAACCLMTMLPIGAMAQKLIAQKTTIDVGKTGFQQPVTAVFEFRNKSIRRLKIEKVDPDCNCTVVEYPKTVVGMGERFQIRMTYDARMLGHFDKQAAIISNGTKKPVYIRMKGVVLADYQDVSCNFPIEIGELRTDKNELEFDNVNKGEHPIQQIQVYNNSDKPCRPNLMHLPSYLSATVVPEKINPGRTATISVTLQSEKVGGFGLTQSSIYLATNPGDKATADNLVGVSTVLLPAFEGMTSELRKFAPNMQLSKEKVDVVMAGKSKKSDVVNITNTGRSELKISSIQLFTVGLRVSLNKRILKPGETARLKITVLRDQIKKARTQPRILMITNDPDHSKVVIPVSAT</sequence>
<reference evidence="8 9" key="1">
    <citation type="submission" date="2020-12" db="EMBL/GenBank/DDBJ databases">
        <title>Whole genome sequences of gut porcine anaerobes.</title>
        <authorList>
            <person name="Kubasova T."/>
            <person name="Jahodarova E."/>
            <person name="Rychlik I."/>
        </authorList>
    </citation>
    <scope>NUCLEOTIDE SEQUENCE [LARGE SCALE GENOMIC DNA]</scope>
    <source>
        <strain evidence="8 9">An925</strain>
    </source>
</reference>
<feature type="signal peptide" evidence="6">
    <location>
        <begin position="1"/>
        <end position="31"/>
    </location>
</feature>
<feature type="chain" id="PRO_5047410069" evidence="6">
    <location>
        <begin position="32"/>
        <end position="364"/>
    </location>
</feature>
<organism evidence="8 9">
    <name type="scientific">Xylanibacter brevis</name>
    <dbReference type="NCBI Taxonomy" id="83231"/>
    <lineage>
        <taxon>Bacteria</taxon>
        <taxon>Pseudomonadati</taxon>
        <taxon>Bacteroidota</taxon>
        <taxon>Bacteroidia</taxon>
        <taxon>Bacteroidales</taxon>
        <taxon>Prevotellaceae</taxon>
        <taxon>Xylanibacter</taxon>
    </lineage>
</organism>
<feature type="domain" description="HYDIN/VesB/CFA65-like Ig-like" evidence="7">
    <location>
        <begin position="265"/>
        <end position="360"/>
    </location>
</feature>
<evidence type="ECO:0000256" key="4">
    <source>
        <dbReference type="ARBA" id="ARBA00023069"/>
    </source>
</evidence>
<dbReference type="InterPro" id="IPR053879">
    <property type="entry name" value="HYDIN_VesB_CFA65-like_Ig"/>
</dbReference>
<evidence type="ECO:0000256" key="6">
    <source>
        <dbReference type="SAM" id="SignalP"/>
    </source>
</evidence>
<gene>
    <name evidence="8" type="ORF">I6E12_04440</name>
</gene>
<accession>A0ABS9CGK1</accession>
<comment type="caution">
    <text evidence="8">The sequence shown here is derived from an EMBL/GenBank/DDBJ whole genome shotgun (WGS) entry which is preliminary data.</text>
</comment>
<dbReference type="Gene3D" id="2.60.40.10">
    <property type="entry name" value="Immunoglobulins"/>
    <property type="match status" value="3"/>
</dbReference>
<evidence type="ECO:0000256" key="5">
    <source>
        <dbReference type="ARBA" id="ARBA00023273"/>
    </source>
</evidence>
<evidence type="ECO:0000313" key="9">
    <source>
        <dbReference type="Proteomes" id="UP001200470"/>
    </source>
</evidence>
<evidence type="ECO:0000256" key="3">
    <source>
        <dbReference type="ARBA" id="ARBA00022490"/>
    </source>
</evidence>
<dbReference type="InterPro" id="IPR013783">
    <property type="entry name" value="Ig-like_fold"/>
</dbReference>
<proteinExistence type="predicted"/>
<dbReference type="Proteomes" id="UP001200470">
    <property type="component" value="Unassembled WGS sequence"/>
</dbReference>
<dbReference type="Pfam" id="PF22544">
    <property type="entry name" value="HYDIN_VesB_CFA65-like_Ig"/>
    <property type="match status" value="1"/>
</dbReference>
<keyword evidence="4" id="KW-0969">Cilium</keyword>